<feature type="transmembrane region" description="Helical" evidence="9">
    <location>
        <begin position="153"/>
        <end position="173"/>
    </location>
</feature>
<dbReference type="Pfam" id="PF00664">
    <property type="entry name" value="ABC_membrane"/>
    <property type="match status" value="1"/>
</dbReference>
<feature type="domain" description="ABC transmembrane type-1" evidence="11">
    <location>
        <begin position="39"/>
        <end position="320"/>
    </location>
</feature>
<dbReference type="GO" id="GO:0016887">
    <property type="term" value="F:ATP hydrolysis activity"/>
    <property type="evidence" value="ECO:0007669"/>
    <property type="project" value="InterPro"/>
</dbReference>
<protein>
    <submittedName>
        <fullName evidence="12">ATP-binding cassette domain-containing protein</fullName>
    </submittedName>
</protein>
<dbReference type="InterPro" id="IPR003439">
    <property type="entry name" value="ABC_transporter-like_ATP-bd"/>
</dbReference>
<dbReference type="OrthoDB" id="9770415at2"/>
<reference evidence="12 13" key="1">
    <citation type="journal article" date="2017" name="Int. J. Syst. Evol. Microbiol.">
        <title>Bacillus mangrovi sp. nov., isolated from a sediment sample from a mangrove forest.</title>
        <authorList>
            <person name="Gupta V."/>
            <person name="Singh P.K."/>
            <person name="Korpole S."/>
            <person name="Tanuku N.R.S."/>
            <person name="Pinnaka A.K."/>
        </authorList>
    </citation>
    <scope>NUCLEOTIDE SEQUENCE [LARGE SCALE GENOMIC DNA]</scope>
    <source>
        <strain evidence="12 13">KCTC 33872</strain>
    </source>
</reference>
<dbReference type="AlphaFoldDB" id="A0A7X2S501"/>
<accession>A0A7X2S501</accession>
<dbReference type="PROSITE" id="PS50893">
    <property type="entry name" value="ABC_TRANSPORTER_2"/>
    <property type="match status" value="1"/>
</dbReference>
<dbReference type="GO" id="GO:0005886">
    <property type="term" value="C:plasma membrane"/>
    <property type="evidence" value="ECO:0007669"/>
    <property type="project" value="UniProtKB-SubCell"/>
</dbReference>
<dbReference type="GO" id="GO:0015421">
    <property type="term" value="F:ABC-type oligopeptide transporter activity"/>
    <property type="evidence" value="ECO:0007669"/>
    <property type="project" value="TreeGrafter"/>
</dbReference>
<comment type="subcellular location">
    <subcellularLocation>
        <location evidence="1">Cell membrane</location>
        <topology evidence="1">Multi-pass membrane protein</topology>
    </subcellularLocation>
</comment>
<dbReference type="InterPro" id="IPR027417">
    <property type="entry name" value="P-loop_NTPase"/>
</dbReference>
<dbReference type="RefSeq" id="WP_155112161.1">
    <property type="nucleotide sequence ID" value="NZ_WMIB01000007.1"/>
</dbReference>
<dbReference type="SUPFAM" id="SSF52540">
    <property type="entry name" value="P-loop containing nucleoside triphosphate hydrolases"/>
    <property type="match status" value="1"/>
</dbReference>
<dbReference type="SUPFAM" id="SSF90123">
    <property type="entry name" value="ABC transporter transmembrane region"/>
    <property type="match status" value="1"/>
</dbReference>
<dbReference type="PANTHER" id="PTHR43394">
    <property type="entry name" value="ATP-DEPENDENT PERMEASE MDL1, MITOCHONDRIAL"/>
    <property type="match status" value="1"/>
</dbReference>
<dbReference type="InterPro" id="IPR017871">
    <property type="entry name" value="ABC_transporter-like_CS"/>
</dbReference>
<evidence type="ECO:0000256" key="4">
    <source>
        <dbReference type="ARBA" id="ARBA00022692"/>
    </source>
</evidence>
<dbReference type="SMART" id="SM00382">
    <property type="entry name" value="AAA"/>
    <property type="match status" value="1"/>
</dbReference>
<keyword evidence="3" id="KW-1003">Cell membrane</keyword>
<evidence type="ECO:0000256" key="9">
    <source>
        <dbReference type="SAM" id="Phobius"/>
    </source>
</evidence>
<evidence type="ECO:0000313" key="12">
    <source>
        <dbReference type="EMBL" id="MTH53630.1"/>
    </source>
</evidence>
<keyword evidence="13" id="KW-1185">Reference proteome</keyword>
<evidence type="ECO:0000256" key="7">
    <source>
        <dbReference type="ARBA" id="ARBA00022989"/>
    </source>
</evidence>
<keyword evidence="4 9" id="KW-0812">Transmembrane</keyword>
<evidence type="ECO:0000256" key="2">
    <source>
        <dbReference type="ARBA" id="ARBA00022448"/>
    </source>
</evidence>
<dbReference type="PANTHER" id="PTHR43394:SF1">
    <property type="entry name" value="ATP-BINDING CASSETTE SUB-FAMILY B MEMBER 10, MITOCHONDRIAL"/>
    <property type="match status" value="1"/>
</dbReference>
<feature type="domain" description="ABC transporter" evidence="10">
    <location>
        <begin position="354"/>
        <end position="588"/>
    </location>
</feature>
<proteinExistence type="predicted"/>
<comment type="caution">
    <text evidence="12">The sequence shown here is derived from an EMBL/GenBank/DDBJ whole genome shotgun (WGS) entry which is preliminary data.</text>
</comment>
<keyword evidence="7 9" id="KW-1133">Transmembrane helix</keyword>
<organism evidence="12 13">
    <name type="scientific">Metabacillus mangrovi</name>
    <dbReference type="NCBI Taxonomy" id="1491830"/>
    <lineage>
        <taxon>Bacteria</taxon>
        <taxon>Bacillati</taxon>
        <taxon>Bacillota</taxon>
        <taxon>Bacilli</taxon>
        <taxon>Bacillales</taxon>
        <taxon>Bacillaceae</taxon>
        <taxon>Metabacillus</taxon>
    </lineage>
</organism>
<dbReference type="CDD" id="cd18547">
    <property type="entry name" value="ABC_6TM_Tm288_like"/>
    <property type="match status" value="1"/>
</dbReference>
<evidence type="ECO:0000259" key="11">
    <source>
        <dbReference type="PROSITE" id="PS50929"/>
    </source>
</evidence>
<evidence type="ECO:0000256" key="8">
    <source>
        <dbReference type="ARBA" id="ARBA00023136"/>
    </source>
</evidence>
<dbReference type="GO" id="GO:0005524">
    <property type="term" value="F:ATP binding"/>
    <property type="evidence" value="ECO:0007669"/>
    <property type="project" value="UniProtKB-KW"/>
</dbReference>
<evidence type="ECO:0000256" key="5">
    <source>
        <dbReference type="ARBA" id="ARBA00022741"/>
    </source>
</evidence>
<evidence type="ECO:0000313" key="13">
    <source>
        <dbReference type="Proteomes" id="UP000434639"/>
    </source>
</evidence>
<dbReference type="FunFam" id="3.40.50.300:FF:000287">
    <property type="entry name" value="Multidrug ABC transporter ATP-binding protein"/>
    <property type="match status" value="1"/>
</dbReference>
<dbReference type="FunFam" id="1.20.1560.10:FF:000011">
    <property type="entry name" value="Multidrug ABC transporter ATP-binding protein"/>
    <property type="match status" value="1"/>
</dbReference>
<feature type="transmembrane region" description="Helical" evidence="9">
    <location>
        <begin position="36"/>
        <end position="58"/>
    </location>
</feature>
<feature type="transmembrane region" description="Helical" evidence="9">
    <location>
        <begin position="179"/>
        <end position="196"/>
    </location>
</feature>
<keyword evidence="6 12" id="KW-0067">ATP-binding</keyword>
<feature type="transmembrane region" description="Helical" evidence="9">
    <location>
        <begin position="78"/>
        <end position="100"/>
    </location>
</feature>
<sequence length="593" mass="66032">MRPSNHQITGKKPPRPANWAAVVKRIWTYMSGNRRLLGLVVFMVTASSGLGLLGPYMIGQTIDRYIVPAETAGLGWQLVLLGAIYAGFSLSTWLQNYWMAGIAQRAVYRMRTALFEHFQKLPIAFFDKRQHGELMSRVTNDIDNVSQTLNSSFIQILSSVLTLAGTVVMMLILSPVLTALSMTIIPLMFFGMKWITKRTGKKFKEQQKHLGSLNGYIEETFSGQKIVKAFSQEERVTEEFLEKSARLREAGFWAQTYSGFIPKLMNVLNNLSFAIIAAAGGYLAIKGMITIGTIVIFVEYSRQFTRPLNDLANQFNTILSAVAGAERVFEIMDEEEEEQEKAKGLPHGITEGTIVFRDVSFGYDHGTPILKKISFQASKGEMTAFVGATGAGKTTIINLLSRFYDPTSGAITADGIDLAEVSRASLRKNMGFVLQDPFLFEGTIRENIRYGRLDAADHEVEEAAKQANAHSFIIKLPKQYDTILKQDGTGISQGQRQLLSISRAILSDPVVLILDEATSSIDTITEMKIQDALKKLMKGRTSFVIAHRLNTIQQADQIIVMDKGEIAEKGSHQQLMENRGAYYRLYQSAEEIG</sequence>
<dbReference type="Gene3D" id="1.20.1560.10">
    <property type="entry name" value="ABC transporter type 1, transmembrane domain"/>
    <property type="match status" value="1"/>
</dbReference>
<dbReference type="EMBL" id="WMIB01000007">
    <property type="protein sequence ID" value="MTH53630.1"/>
    <property type="molecule type" value="Genomic_DNA"/>
</dbReference>
<dbReference type="PROSITE" id="PS50929">
    <property type="entry name" value="ABC_TM1F"/>
    <property type="match status" value="1"/>
</dbReference>
<keyword evidence="2" id="KW-0813">Transport</keyword>
<dbReference type="InterPro" id="IPR039421">
    <property type="entry name" value="Type_1_exporter"/>
</dbReference>
<name>A0A7X2S501_9BACI</name>
<evidence type="ECO:0000256" key="6">
    <source>
        <dbReference type="ARBA" id="ARBA00022840"/>
    </source>
</evidence>
<dbReference type="Proteomes" id="UP000434639">
    <property type="component" value="Unassembled WGS sequence"/>
</dbReference>
<keyword evidence="8 9" id="KW-0472">Membrane</keyword>
<dbReference type="PROSITE" id="PS00211">
    <property type="entry name" value="ABC_TRANSPORTER_1"/>
    <property type="match status" value="1"/>
</dbReference>
<dbReference type="Pfam" id="PF00005">
    <property type="entry name" value="ABC_tran"/>
    <property type="match status" value="1"/>
</dbReference>
<evidence type="ECO:0000256" key="1">
    <source>
        <dbReference type="ARBA" id="ARBA00004651"/>
    </source>
</evidence>
<dbReference type="InterPro" id="IPR011527">
    <property type="entry name" value="ABC1_TM_dom"/>
</dbReference>
<dbReference type="InterPro" id="IPR036640">
    <property type="entry name" value="ABC1_TM_sf"/>
</dbReference>
<dbReference type="InterPro" id="IPR003593">
    <property type="entry name" value="AAA+_ATPase"/>
</dbReference>
<dbReference type="Gene3D" id="3.40.50.300">
    <property type="entry name" value="P-loop containing nucleotide triphosphate hydrolases"/>
    <property type="match status" value="1"/>
</dbReference>
<gene>
    <name evidence="12" type="ORF">GKZ89_09465</name>
</gene>
<feature type="transmembrane region" description="Helical" evidence="9">
    <location>
        <begin position="273"/>
        <end position="298"/>
    </location>
</feature>
<evidence type="ECO:0000259" key="10">
    <source>
        <dbReference type="PROSITE" id="PS50893"/>
    </source>
</evidence>
<evidence type="ECO:0000256" key="3">
    <source>
        <dbReference type="ARBA" id="ARBA00022475"/>
    </source>
</evidence>
<dbReference type="CDD" id="cd03254">
    <property type="entry name" value="ABCC_Glucan_exporter_like"/>
    <property type="match status" value="1"/>
</dbReference>
<keyword evidence="5" id="KW-0547">Nucleotide-binding</keyword>